<evidence type="ECO:0000313" key="2">
    <source>
        <dbReference type="Proteomes" id="UP001195769"/>
    </source>
</evidence>
<organism evidence="1 2">
    <name type="scientific">Suillus fuscotomentosus</name>
    <dbReference type="NCBI Taxonomy" id="1912939"/>
    <lineage>
        <taxon>Eukaryota</taxon>
        <taxon>Fungi</taxon>
        <taxon>Dikarya</taxon>
        <taxon>Basidiomycota</taxon>
        <taxon>Agaricomycotina</taxon>
        <taxon>Agaricomycetes</taxon>
        <taxon>Agaricomycetidae</taxon>
        <taxon>Boletales</taxon>
        <taxon>Suillineae</taxon>
        <taxon>Suillaceae</taxon>
        <taxon>Suillus</taxon>
    </lineage>
</organism>
<proteinExistence type="predicted"/>
<evidence type="ECO:0000313" key="1">
    <source>
        <dbReference type="EMBL" id="KAG1896333.1"/>
    </source>
</evidence>
<protein>
    <submittedName>
        <fullName evidence="1">Uncharacterized protein</fullName>
    </submittedName>
</protein>
<dbReference type="Pfam" id="PF18759">
    <property type="entry name" value="Plavaka"/>
    <property type="match status" value="1"/>
</dbReference>
<name>A0AAD4DY81_9AGAM</name>
<sequence length="783" mass="90928">MYILLARPCDDNGMFLPPGSLPKPLSDKSSSDWTPYRNRVEFETAEYLFTENQTPAGQINKLLDLWASTLKKHDDKPPFADFHDLYKTIDRTPLGDVKWQSFSVRYNGEKPDTDAPPWMDQVFDVWYRDPQEAICNMLANPDYAKEFDYRPYCEFSTDDNERQWKDFMSGDWAWDQADIISEDPESHGSTFVPVVLGSDKTTVSVATGNNEYYPLYASIGNVCNNEHATSDVKFQKFRRQLFHCSLSKILETLRPGITKYEVARFGDGHFRRVIYGLGPYIADYEEQVLLTCIVRGWCPRCLSSRINLDEPAGWRCRHHTDVLVEEGTLDALWDEYGIVANIHELIAPDILHQLIKGTFKDHLVDWIEKYLYQTHSKKDAERIIDDIDRRIAAVPAFAGLRRFPQGRGFKQWTGDDSKALMKVYLSAIEGYVPVDMVRTFRAFLEFCYLVRRSIITEKMLEQIQEALDWFHRHRQIFETLDVISTFSLPRQHSLQHYIHLIRLFGALNGLRSSITEAKHIKAVKEPWRRSSRYEALGQMLVTNQRLDKLAASRADFTQHKMLNEYKRARTIAALAIELSIPHLSNLLRHFLFGQLNRNDPRDPSEVPLAYCPQFDDKISVFNSACSRFFAPSDLSGIGGMRREYIRACPIWRNEHPWFDCVFVNMNPGLDGMRGLDVARVLTFFSFTYKRKLYSCAVVRWFDTIGDSLNEDTGMWVVQPAHNNNNTPHISVIHIDSIYRAAHLIPVYGTQVIPAQHHHHQTYDIFHRFYVNKYADHHSFEIAF</sequence>
<dbReference type="RefSeq" id="XP_041221909.1">
    <property type="nucleotide sequence ID" value="XM_041364506.1"/>
</dbReference>
<dbReference type="GeneID" id="64658804"/>
<reference evidence="1" key="1">
    <citation type="journal article" date="2020" name="New Phytol.">
        <title>Comparative genomics reveals dynamic genome evolution in host specialist ectomycorrhizal fungi.</title>
        <authorList>
            <person name="Lofgren L.A."/>
            <person name="Nguyen N.H."/>
            <person name="Vilgalys R."/>
            <person name="Ruytinx J."/>
            <person name="Liao H.L."/>
            <person name="Branco S."/>
            <person name="Kuo A."/>
            <person name="LaButti K."/>
            <person name="Lipzen A."/>
            <person name="Andreopoulos W."/>
            <person name="Pangilinan J."/>
            <person name="Riley R."/>
            <person name="Hundley H."/>
            <person name="Na H."/>
            <person name="Barry K."/>
            <person name="Grigoriev I.V."/>
            <person name="Stajich J.E."/>
            <person name="Kennedy P.G."/>
        </authorList>
    </citation>
    <scope>NUCLEOTIDE SEQUENCE</scope>
    <source>
        <strain evidence="1">FC203</strain>
    </source>
</reference>
<gene>
    <name evidence="1" type="ORF">F5891DRAFT_1130305</name>
</gene>
<dbReference type="AlphaFoldDB" id="A0AAD4DY81"/>
<dbReference type="Proteomes" id="UP001195769">
    <property type="component" value="Unassembled WGS sequence"/>
</dbReference>
<accession>A0AAD4DY81</accession>
<comment type="caution">
    <text evidence="1">The sequence shown here is derived from an EMBL/GenBank/DDBJ whole genome shotgun (WGS) entry which is preliminary data.</text>
</comment>
<dbReference type="InterPro" id="IPR041078">
    <property type="entry name" value="Plavaka"/>
</dbReference>
<dbReference type="EMBL" id="JABBWK010000056">
    <property type="protein sequence ID" value="KAG1896333.1"/>
    <property type="molecule type" value="Genomic_DNA"/>
</dbReference>
<keyword evidence="2" id="KW-1185">Reference proteome</keyword>